<dbReference type="InterPro" id="IPR006311">
    <property type="entry name" value="TAT_signal"/>
</dbReference>
<gene>
    <name evidence="10" type="ORF">GCM10023329_40740</name>
</gene>
<evidence type="ECO:0000256" key="4">
    <source>
        <dbReference type="ARBA" id="ARBA00022525"/>
    </source>
</evidence>
<dbReference type="RefSeq" id="WP_345614849.1">
    <property type="nucleotide sequence ID" value="NZ_BAABJV010000011.1"/>
</dbReference>
<dbReference type="Pfam" id="PF02415">
    <property type="entry name" value="Chlam_PMP"/>
    <property type="match status" value="1"/>
</dbReference>
<protein>
    <recommendedName>
        <fullName evidence="12">Polymorphic outer membrane protein</fullName>
    </recommendedName>
</protein>
<keyword evidence="4" id="KW-0964">Secreted</keyword>
<dbReference type="PROSITE" id="PS51318">
    <property type="entry name" value="TAT"/>
    <property type="match status" value="1"/>
</dbReference>
<dbReference type="InterPro" id="IPR012334">
    <property type="entry name" value="Pectin_lyas_fold"/>
</dbReference>
<evidence type="ECO:0000313" key="10">
    <source>
        <dbReference type="EMBL" id="GAA4785876.1"/>
    </source>
</evidence>
<evidence type="ECO:0000256" key="5">
    <source>
        <dbReference type="ARBA" id="ARBA00022729"/>
    </source>
</evidence>
<keyword evidence="11" id="KW-1185">Reference proteome</keyword>
<keyword evidence="5" id="KW-0732">Signal</keyword>
<dbReference type="PANTHER" id="PTHR11319">
    <property type="entry name" value="G PROTEIN-COUPLED RECEPTOR-RELATED"/>
    <property type="match status" value="1"/>
</dbReference>
<dbReference type="Proteomes" id="UP001501147">
    <property type="component" value="Unassembled WGS sequence"/>
</dbReference>
<dbReference type="EMBL" id="BAABJV010000011">
    <property type="protein sequence ID" value="GAA4785876.1"/>
    <property type="molecule type" value="Genomic_DNA"/>
</dbReference>
<feature type="transmembrane region" description="Helical" evidence="9">
    <location>
        <begin position="39"/>
        <end position="64"/>
    </location>
</feature>
<accession>A0ABP9AUH5</accession>
<feature type="compositionally biased region" description="Acidic residues" evidence="8">
    <location>
        <begin position="91"/>
        <end position="104"/>
    </location>
</feature>
<evidence type="ECO:0008006" key="12">
    <source>
        <dbReference type="Google" id="ProtNLM"/>
    </source>
</evidence>
<keyword evidence="9" id="KW-1133">Transmembrane helix</keyword>
<evidence type="ECO:0000256" key="7">
    <source>
        <dbReference type="ARBA" id="ARBA00023237"/>
    </source>
</evidence>
<evidence type="ECO:0000256" key="1">
    <source>
        <dbReference type="ARBA" id="ARBA00004196"/>
    </source>
</evidence>
<evidence type="ECO:0000256" key="3">
    <source>
        <dbReference type="ARBA" id="ARBA00004613"/>
    </source>
</evidence>
<evidence type="ECO:0000256" key="9">
    <source>
        <dbReference type="SAM" id="Phobius"/>
    </source>
</evidence>
<keyword evidence="9" id="KW-0812">Transmembrane</keyword>
<comment type="caution">
    <text evidence="10">The sequence shown here is derived from an EMBL/GenBank/DDBJ whole genome shotgun (WGS) entry which is preliminary data.</text>
</comment>
<feature type="region of interest" description="Disordered" evidence="8">
    <location>
        <begin position="1"/>
        <end position="33"/>
    </location>
</feature>
<feature type="region of interest" description="Disordered" evidence="8">
    <location>
        <begin position="73"/>
        <end position="185"/>
    </location>
</feature>
<proteinExistence type="predicted"/>
<dbReference type="Gene3D" id="2.160.20.10">
    <property type="entry name" value="Single-stranded right-handed beta-helix, Pectin lyase-like"/>
    <property type="match status" value="1"/>
</dbReference>
<evidence type="ECO:0000256" key="2">
    <source>
        <dbReference type="ARBA" id="ARBA00004442"/>
    </source>
</evidence>
<comment type="subcellular location">
    <subcellularLocation>
        <location evidence="1">Cell envelope</location>
    </subcellularLocation>
    <subcellularLocation>
        <location evidence="2">Cell outer membrane</location>
    </subcellularLocation>
    <subcellularLocation>
        <location evidence="3">Secreted</location>
    </subcellularLocation>
</comment>
<evidence type="ECO:0000256" key="6">
    <source>
        <dbReference type="ARBA" id="ARBA00023136"/>
    </source>
</evidence>
<feature type="compositionally biased region" description="Basic and acidic residues" evidence="8">
    <location>
        <begin position="114"/>
        <end position="173"/>
    </location>
</feature>
<dbReference type="InterPro" id="IPR003368">
    <property type="entry name" value="POMP_repeat"/>
</dbReference>
<evidence type="ECO:0000313" key="11">
    <source>
        <dbReference type="Proteomes" id="UP001501147"/>
    </source>
</evidence>
<sequence length="566" mass="57375">MSRAQDRFPASNADVNSDSGAGVRPGGGRGASLSRRWRLAVITAAGLATAVTTTALLPATAAVAPGTRHTLTTDLQAPVHPGTAPSGGDAPDQDQDRDQDDDRDADYWAQHAGNPDEHRTTSTQHGKDEDEEQGRPEHGKGEHEDGAGERGRPEQGKDEDRGGGEDGVGERGRSQHGKGRGGGGSVVSVACDPNALIAAMTVANGQSGGRLSLAPDCTYTLTANDGANGLPVVVQRMVIDGNGATIARAANADQFRIFSIGTGGDLKLRHLTVTRGRTAGSGSTDVGGGGAYVDPGGRLDIDHVTFANNTVNDAGSGSEENNGGAIYNEGTTTLRNSTVRNNSATLGGGIYNSSGKLEITTSRFTGNASSFGGAVNALAGSTTIAKSLFKSNAAAGSGGAFYTEGGRTDIDKSTFLYNRASSASGGAISAFGPLEIRRSTIGHNTAPFAGGVYPFAGGVIADSTIHDNVATNSNGGAVFMGADLALQRTVVTGNRAPRGSAGGIYIGNGTSTLDLTDSTITDNSSADAPGGIYNRFDATVNAYGTNTITDNTPTNCTGVSTTICFG</sequence>
<keyword evidence="6 9" id="KW-0472">Membrane</keyword>
<evidence type="ECO:0000256" key="8">
    <source>
        <dbReference type="SAM" id="MobiDB-lite"/>
    </source>
</evidence>
<dbReference type="SUPFAM" id="SSF51126">
    <property type="entry name" value="Pectin lyase-like"/>
    <property type="match status" value="2"/>
</dbReference>
<organism evidence="10 11">
    <name type="scientific">Streptomyces sanyensis</name>
    <dbReference type="NCBI Taxonomy" id="568869"/>
    <lineage>
        <taxon>Bacteria</taxon>
        <taxon>Bacillati</taxon>
        <taxon>Actinomycetota</taxon>
        <taxon>Actinomycetes</taxon>
        <taxon>Kitasatosporales</taxon>
        <taxon>Streptomycetaceae</taxon>
        <taxon>Streptomyces</taxon>
    </lineage>
</organism>
<keyword evidence="7" id="KW-0998">Cell outer membrane</keyword>
<dbReference type="InterPro" id="IPR011050">
    <property type="entry name" value="Pectin_lyase_fold/virulence"/>
</dbReference>
<name>A0ABP9AUH5_9ACTN</name>
<reference evidence="11" key="1">
    <citation type="journal article" date="2019" name="Int. J. Syst. Evol. Microbiol.">
        <title>The Global Catalogue of Microorganisms (GCM) 10K type strain sequencing project: providing services to taxonomists for standard genome sequencing and annotation.</title>
        <authorList>
            <consortium name="The Broad Institute Genomics Platform"/>
            <consortium name="The Broad Institute Genome Sequencing Center for Infectious Disease"/>
            <person name="Wu L."/>
            <person name="Ma J."/>
        </authorList>
    </citation>
    <scope>NUCLEOTIDE SEQUENCE [LARGE SCALE GENOMIC DNA]</scope>
    <source>
        <strain evidence="11">JCM 18324</strain>
    </source>
</reference>
<dbReference type="PANTHER" id="PTHR11319:SF35">
    <property type="entry name" value="OUTER MEMBRANE PROTEIN PMPC-RELATED"/>
    <property type="match status" value="1"/>
</dbReference>